<evidence type="ECO:0000256" key="1">
    <source>
        <dbReference type="SAM" id="MobiDB-lite"/>
    </source>
</evidence>
<protein>
    <recommendedName>
        <fullName evidence="2">DEP domain-containing protein</fullName>
    </recommendedName>
</protein>
<gene>
    <name evidence="3" type="ORF">KUTeg_009873</name>
</gene>
<dbReference type="InterPro" id="IPR048255">
    <property type="entry name" value="IML1_N"/>
</dbReference>
<feature type="region of interest" description="Disordered" evidence="1">
    <location>
        <begin position="516"/>
        <end position="545"/>
    </location>
</feature>
<accession>A0ABQ9F548</accession>
<dbReference type="Proteomes" id="UP001217089">
    <property type="component" value="Unassembled WGS sequence"/>
</dbReference>
<evidence type="ECO:0000259" key="2">
    <source>
        <dbReference type="SMART" id="SM00049"/>
    </source>
</evidence>
<reference evidence="3 4" key="1">
    <citation type="submission" date="2022-12" db="EMBL/GenBank/DDBJ databases">
        <title>Chromosome-level genome of Tegillarca granosa.</title>
        <authorList>
            <person name="Kim J."/>
        </authorList>
    </citation>
    <scope>NUCLEOTIDE SEQUENCE [LARGE SCALE GENOMIC DNA]</scope>
    <source>
        <strain evidence="3">Teg-2019</strain>
        <tissue evidence="3">Adductor muscle</tissue>
    </source>
</reference>
<dbReference type="InterPro" id="IPR045838">
    <property type="entry name" value="DEPDC5_CTD"/>
</dbReference>
<dbReference type="Pfam" id="PF12257">
    <property type="entry name" value="IML1"/>
    <property type="match status" value="1"/>
</dbReference>
<feature type="compositionally biased region" description="Low complexity" evidence="1">
    <location>
        <begin position="809"/>
        <end position="835"/>
    </location>
</feature>
<comment type="caution">
    <text evidence="3">The sequence shown here is derived from an EMBL/GenBank/DDBJ whole genome shotgun (WGS) entry which is preliminary data.</text>
</comment>
<proteinExistence type="predicted"/>
<dbReference type="InterPro" id="IPR036388">
    <property type="entry name" value="WH-like_DNA-bd_sf"/>
</dbReference>
<dbReference type="InterPro" id="IPR055213">
    <property type="entry name" value="IML1_double_psi_beta_barrel"/>
</dbReference>
<evidence type="ECO:0000313" key="3">
    <source>
        <dbReference type="EMBL" id="KAJ8312500.1"/>
    </source>
</evidence>
<dbReference type="InterPro" id="IPR027244">
    <property type="entry name" value="IML1"/>
</dbReference>
<dbReference type="SUPFAM" id="SSF46785">
    <property type="entry name" value="Winged helix' DNA-binding domain"/>
    <property type="match status" value="1"/>
</dbReference>
<feature type="region of interest" description="Disordered" evidence="1">
    <location>
        <begin position="809"/>
        <end position="851"/>
    </location>
</feature>
<dbReference type="Pfam" id="PF19418">
    <property type="entry name" value="DEPDC5_CTD"/>
    <property type="match status" value="1"/>
</dbReference>
<dbReference type="EMBL" id="JARBDR010000440">
    <property type="protein sequence ID" value="KAJ8312500.1"/>
    <property type="molecule type" value="Genomic_DNA"/>
</dbReference>
<feature type="domain" description="DEP" evidence="2">
    <location>
        <begin position="866"/>
        <end position="945"/>
    </location>
</feature>
<name>A0ABQ9F548_TEGGR</name>
<dbReference type="InterPro" id="IPR000591">
    <property type="entry name" value="DEP_dom"/>
</dbReference>
<dbReference type="SMART" id="SM00049">
    <property type="entry name" value="DEP"/>
    <property type="match status" value="1"/>
</dbReference>
<dbReference type="PANTHER" id="PTHR13179">
    <property type="entry name" value="DEP DOMAIN CONTAINING PROTEIN 5"/>
    <property type="match status" value="1"/>
</dbReference>
<feature type="compositionally biased region" description="Polar residues" evidence="1">
    <location>
        <begin position="836"/>
        <end position="851"/>
    </location>
</feature>
<evidence type="ECO:0000313" key="4">
    <source>
        <dbReference type="Proteomes" id="UP001217089"/>
    </source>
</evidence>
<dbReference type="Gene3D" id="1.10.10.10">
    <property type="entry name" value="Winged helix-like DNA-binding domain superfamily/Winged helix DNA-binding domain"/>
    <property type="match status" value="1"/>
</dbReference>
<dbReference type="Pfam" id="PF23013">
    <property type="entry name" value="IML1_N"/>
    <property type="match status" value="1"/>
</dbReference>
<keyword evidence="4" id="KW-1185">Reference proteome</keyword>
<sequence>MTSLKLCKLWVHKRNFSDTGDDILINTKEFPDVTPGDIVEIYHPEDEYRVDFILTIVYCFIIDTVSIEQSIAAAFQLRAYKDVYVSKVDPKNVALDLVEILFKDQYYSRSDMWRMRNVLLNTCAYLNKKISAFEMRAQVNELRSKGDRVTCGVITEDTNIVFRSSTAVVQIFIQMSSEMWDFDINGDLYFEKAVNGFLMDLFAKWHEQNCLHDVTIVLFSRTYYDAYYLEDFPHHMRDCLQRDYKGRYYEDFYRVVVQNERYEDWTSTIKKLRKFFNEYPERILKFHQRKGQRMPKPRNSTAAQGNFLETLNMALNLFENYYIDRNFDRTGKVAVVITPGPGVFEVDRELTNITKQRTIDCGVGSDLVCMGEQPLHAAPLFKFHSRSARTTLEVGDDYNIPHWMNHSFYTSKNQIQARLRGSFIPRIKPPPEIFEKKPKSKEREFCTSSYDSDDNNFPFVDYDEYDSQVFKLPAPNFPRDGQKSVSVQCFVATVNFIATCIIRKCLASFREKTFSRESSESSDGEDRFLHRPIVGSAGSPVSHSRNLLHNTKRSRRALINPFAPSRMQFKMTSYRRRWVHAFPRDPRGAAVQTHHVHTHNTRGKNEQYHPTKELVQIPENKEVLQDKKVLMGKIGNMSQKSSRENQKSWLWGPTGEQEWSPDMTTGVDWKSLTIPASLPITTDYFPDKHSLQNDFVVSDYSLVPDDVNSEYHMNPPMDNDEKYYRKTPLSTAHLFQELLSQRLAQGFQLIVKSKPTTPTSQVLGTSPQYSHTSHLVRARPRKDKMVFMKSTILVLEGFFTRLLSQDQKSLLQDGDQGETPSTSATSTPTGEPGTSNPADTALSNKETEMMTTSTPLNKVIEGMMDKTTGLPFLSKQPGLPHNCFISFDAVDWCKHVIHGVKTVSNAVAFMQRLLDDQLICHAEPEKKTYNSLFQNEWCEVSVLAADETETKDAPMFHLHDAPRRRSDVCINPDIDDWRAQSGIAVGGQGWGQQSATLLHKYVTVDVDSNGKSNRPEWGTARYHAYYSPNCAFELQIQWMVATGCILGDLLDKESLYMWIPSVASSCGSICSSTGSRF</sequence>
<organism evidence="3 4">
    <name type="scientific">Tegillarca granosa</name>
    <name type="common">Malaysian cockle</name>
    <name type="synonym">Anadara granosa</name>
    <dbReference type="NCBI Taxonomy" id="220873"/>
    <lineage>
        <taxon>Eukaryota</taxon>
        <taxon>Metazoa</taxon>
        <taxon>Spiralia</taxon>
        <taxon>Lophotrochozoa</taxon>
        <taxon>Mollusca</taxon>
        <taxon>Bivalvia</taxon>
        <taxon>Autobranchia</taxon>
        <taxon>Pteriomorphia</taxon>
        <taxon>Arcoida</taxon>
        <taxon>Arcoidea</taxon>
        <taxon>Arcidae</taxon>
        <taxon>Tegillarca</taxon>
    </lineage>
</organism>
<dbReference type="InterPro" id="IPR036390">
    <property type="entry name" value="WH_DNA-bd_sf"/>
</dbReference>
<feature type="compositionally biased region" description="Basic and acidic residues" evidence="1">
    <location>
        <begin position="516"/>
        <end position="529"/>
    </location>
</feature>
<dbReference type="PANTHER" id="PTHR13179:SF8">
    <property type="entry name" value="GATOR COMPLEX PROTEIN DEPDC5"/>
    <property type="match status" value="1"/>
</dbReference>